<evidence type="ECO:0000256" key="3">
    <source>
        <dbReference type="ARBA" id="ARBA00022723"/>
    </source>
</evidence>
<dbReference type="PANTHER" id="PTHR43595">
    <property type="entry name" value="37S RIBOSOMAL PROTEIN S26, MITOCHONDRIAL"/>
    <property type="match status" value="1"/>
</dbReference>
<keyword evidence="4 6" id="KW-0560">Oxidoreductase</keyword>
<dbReference type="SUPFAM" id="SSF46609">
    <property type="entry name" value="Fe,Mn superoxide dismutase (SOD), N-terminal domain"/>
    <property type="match status" value="1"/>
</dbReference>
<dbReference type="EMBL" id="UHIC01000001">
    <property type="protein sequence ID" value="SUO97575.1"/>
    <property type="molecule type" value="Genomic_DNA"/>
</dbReference>
<dbReference type="GO" id="GO:0004784">
    <property type="term" value="F:superoxide dismutase activity"/>
    <property type="evidence" value="ECO:0007669"/>
    <property type="project" value="UniProtKB-EC"/>
</dbReference>
<evidence type="ECO:0000313" key="9">
    <source>
        <dbReference type="EMBL" id="SUO97575.1"/>
    </source>
</evidence>
<dbReference type="Gene3D" id="3.55.40.20">
    <property type="entry name" value="Iron/manganese superoxide dismutase, C-terminal domain"/>
    <property type="match status" value="1"/>
</dbReference>
<evidence type="ECO:0000256" key="4">
    <source>
        <dbReference type="ARBA" id="ARBA00023002"/>
    </source>
</evidence>
<dbReference type="InterPro" id="IPR019832">
    <property type="entry name" value="Mn/Fe_SOD_C"/>
</dbReference>
<protein>
    <recommendedName>
        <fullName evidence="2 6">Superoxide dismutase</fullName>
        <ecNumber evidence="2 6">1.15.1.1</ecNumber>
    </recommendedName>
</protein>
<dbReference type="PIRSF" id="PIRSF000349">
    <property type="entry name" value="SODismutase"/>
    <property type="match status" value="1"/>
</dbReference>
<feature type="binding site" evidence="5">
    <location>
        <position position="27"/>
    </location>
    <ligand>
        <name>Mn(2+)</name>
        <dbReference type="ChEBI" id="CHEBI:29035"/>
    </ligand>
</feature>
<dbReference type="FunFam" id="3.55.40.20:FF:000001">
    <property type="entry name" value="Superoxide dismutase"/>
    <property type="match status" value="1"/>
</dbReference>
<evidence type="ECO:0000256" key="1">
    <source>
        <dbReference type="ARBA" id="ARBA00008714"/>
    </source>
</evidence>
<sequence>MSYTFQELPYAYNALEPVIDEATMHLHKDKHHKGYFDKFTAAIKETDYDGKPLAEIFKNISKLGAGIRNNGGGYYNHDLYFNGMRAPQENNAPTGELLDAIKEAFGSFEDFQKTFADAAANQFGSGWGWLIVKNGKLVVTHTPNQDNPLMDVAEEQGTPILGCDVWEHAYYLNYQNKRPDYIANWWKVVNWDYVAEQYANAK</sequence>
<organism evidence="9 10">
    <name type="scientific">Suttonella ornithocola</name>
    <dbReference type="NCBI Taxonomy" id="279832"/>
    <lineage>
        <taxon>Bacteria</taxon>
        <taxon>Pseudomonadati</taxon>
        <taxon>Pseudomonadota</taxon>
        <taxon>Gammaproteobacteria</taxon>
        <taxon>Cardiobacteriales</taxon>
        <taxon>Cardiobacteriaceae</taxon>
        <taxon>Suttonella</taxon>
    </lineage>
</organism>
<dbReference type="EC" id="1.15.1.1" evidence="2 6"/>
<dbReference type="InterPro" id="IPR019831">
    <property type="entry name" value="Mn/Fe_SOD_N"/>
</dbReference>
<evidence type="ECO:0000259" key="8">
    <source>
        <dbReference type="Pfam" id="PF02777"/>
    </source>
</evidence>
<dbReference type="PROSITE" id="PS00088">
    <property type="entry name" value="SOD_MN"/>
    <property type="match status" value="1"/>
</dbReference>
<keyword evidence="3 5" id="KW-0479">Metal-binding</keyword>
<dbReference type="Pfam" id="PF02777">
    <property type="entry name" value="Sod_Fe_C"/>
    <property type="match status" value="1"/>
</dbReference>
<evidence type="ECO:0000259" key="7">
    <source>
        <dbReference type="Pfam" id="PF00081"/>
    </source>
</evidence>
<dbReference type="PRINTS" id="PR01703">
    <property type="entry name" value="MNSODISMTASE"/>
</dbReference>
<name>A0A380MYD6_9GAMM</name>
<feature type="binding site" evidence="5">
    <location>
        <position position="168"/>
    </location>
    <ligand>
        <name>Mn(2+)</name>
        <dbReference type="ChEBI" id="CHEBI:29035"/>
    </ligand>
</feature>
<evidence type="ECO:0000256" key="5">
    <source>
        <dbReference type="PIRSR" id="PIRSR000349-1"/>
    </source>
</evidence>
<comment type="function">
    <text evidence="6">Destroys radicals which are normally produced within the cells and which are toxic to biological systems.</text>
</comment>
<proteinExistence type="inferred from homology"/>
<dbReference type="GO" id="GO:0005737">
    <property type="term" value="C:cytoplasm"/>
    <property type="evidence" value="ECO:0007669"/>
    <property type="project" value="TreeGrafter"/>
</dbReference>
<dbReference type="RefSeq" id="WP_072576096.1">
    <property type="nucleotide sequence ID" value="NZ_LWHB01000050.1"/>
</dbReference>
<dbReference type="InterPro" id="IPR019833">
    <property type="entry name" value="Mn/Fe_SOD_BS"/>
</dbReference>
<keyword evidence="10" id="KW-1185">Reference proteome</keyword>
<accession>A0A380MYD6</accession>
<comment type="similarity">
    <text evidence="1 6">Belongs to the iron/manganese superoxide dismutase family.</text>
</comment>
<gene>
    <name evidence="9" type="primary">sodA</name>
    <name evidence="9" type="ORF">NCTC13337_02505</name>
</gene>
<evidence type="ECO:0000256" key="2">
    <source>
        <dbReference type="ARBA" id="ARBA00012682"/>
    </source>
</evidence>
<feature type="binding site" evidence="5">
    <location>
        <position position="164"/>
    </location>
    <ligand>
        <name>Mn(2+)</name>
        <dbReference type="ChEBI" id="CHEBI:29035"/>
    </ligand>
</feature>
<feature type="binding site" evidence="5">
    <location>
        <position position="77"/>
    </location>
    <ligand>
        <name>Mn(2+)</name>
        <dbReference type="ChEBI" id="CHEBI:29035"/>
    </ligand>
</feature>
<dbReference type="InterPro" id="IPR036324">
    <property type="entry name" value="Mn/Fe_SOD_N_sf"/>
</dbReference>
<dbReference type="AlphaFoldDB" id="A0A380MYD6"/>
<dbReference type="GO" id="GO:0046914">
    <property type="term" value="F:transition metal ion binding"/>
    <property type="evidence" value="ECO:0007669"/>
    <property type="project" value="UniProtKB-ARBA"/>
</dbReference>
<dbReference type="PANTHER" id="PTHR43595:SF2">
    <property type="entry name" value="SMALL RIBOSOMAL SUBUNIT PROTEIN MS42"/>
    <property type="match status" value="1"/>
</dbReference>
<feature type="domain" description="Manganese/iron superoxide dismutase N-terminal" evidence="7">
    <location>
        <begin position="2"/>
        <end position="84"/>
    </location>
</feature>
<dbReference type="InterPro" id="IPR001189">
    <property type="entry name" value="Mn/Fe_SOD"/>
</dbReference>
<dbReference type="Gene3D" id="1.10.287.990">
    <property type="entry name" value="Fe,Mn superoxide dismutase (SOD) domain"/>
    <property type="match status" value="1"/>
</dbReference>
<feature type="domain" description="Manganese/iron superoxide dismutase C-terminal" evidence="8">
    <location>
        <begin position="93"/>
        <end position="196"/>
    </location>
</feature>
<evidence type="ECO:0000313" key="10">
    <source>
        <dbReference type="Proteomes" id="UP000254601"/>
    </source>
</evidence>
<reference evidence="9 10" key="1">
    <citation type="submission" date="2018-06" db="EMBL/GenBank/DDBJ databases">
        <authorList>
            <consortium name="Pathogen Informatics"/>
            <person name="Doyle S."/>
        </authorList>
    </citation>
    <scope>NUCLEOTIDE SEQUENCE [LARGE SCALE GENOMIC DNA]</scope>
    <source>
        <strain evidence="9 10">NCTC13337</strain>
    </source>
</reference>
<evidence type="ECO:0000256" key="6">
    <source>
        <dbReference type="RuleBase" id="RU000414"/>
    </source>
</evidence>
<dbReference type="Proteomes" id="UP000254601">
    <property type="component" value="Unassembled WGS sequence"/>
</dbReference>
<dbReference type="Pfam" id="PF00081">
    <property type="entry name" value="Sod_Fe_N"/>
    <property type="match status" value="1"/>
</dbReference>
<comment type="catalytic activity">
    <reaction evidence="6">
        <text>2 superoxide + 2 H(+) = H2O2 + O2</text>
        <dbReference type="Rhea" id="RHEA:20696"/>
        <dbReference type="ChEBI" id="CHEBI:15378"/>
        <dbReference type="ChEBI" id="CHEBI:15379"/>
        <dbReference type="ChEBI" id="CHEBI:16240"/>
        <dbReference type="ChEBI" id="CHEBI:18421"/>
        <dbReference type="EC" id="1.15.1.1"/>
    </reaction>
</comment>
<dbReference type="OrthoDB" id="9803125at2"/>
<dbReference type="InterPro" id="IPR036314">
    <property type="entry name" value="SOD_C_sf"/>
</dbReference>
<dbReference type="SUPFAM" id="SSF54719">
    <property type="entry name" value="Fe,Mn superoxide dismutase (SOD), C-terminal domain"/>
    <property type="match status" value="1"/>
</dbReference>